<keyword evidence="6" id="KW-1133">Transmembrane helix</keyword>
<accession>E4Y1S1</accession>
<evidence type="ECO:0000313" key="11">
    <source>
        <dbReference type="Proteomes" id="UP000001307"/>
    </source>
</evidence>
<protein>
    <recommendedName>
        <fullName evidence="9">Hexosyltransferase</fullName>
        <ecNumber evidence="9">2.4.1.-</ecNumber>
    </recommendedName>
</protein>
<keyword evidence="3 9" id="KW-0808">Transferase</keyword>
<dbReference type="EMBL" id="FN653680">
    <property type="protein sequence ID" value="CBY15815.1"/>
    <property type="molecule type" value="Genomic_DNA"/>
</dbReference>
<dbReference type="EC" id="2.4.1.-" evidence="9"/>
<keyword evidence="4" id="KW-0812">Transmembrane</keyword>
<dbReference type="OrthoDB" id="431432at2759"/>
<sequence>MQFTVDFFHRLLENTKPGVAYYPIIFSQFDNKHVGDEADNFKIAEMRGFWREYGYGMVSLFKEDFDKAGGFDVKIIGWGMEDVYLASNVVRKRF</sequence>
<proteinExistence type="inferred from homology"/>
<dbReference type="PANTHER" id="PTHR12369:SF11">
    <property type="entry name" value="HEXOSYLTRANSFERASE"/>
    <property type="match status" value="1"/>
</dbReference>
<dbReference type="SUPFAM" id="SSF53448">
    <property type="entry name" value="Nucleotide-diphospho-sugar transferases"/>
    <property type="match status" value="1"/>
</dbReference>
<evidence type="ECO:0000256" key="8">
    <source>
        <dbReference type="ARBA" id="ARBA00023136"/>
    </source>
</evidence>
<dbReference type="GO" id="GO:0032580">
    <property type="term" value="C:Golgi cisterna membrane"/>
    <property type="evidence" value="ECO:0007669"/>
    <property type="project" value="UniProtKB-SubCell"/>
</dbReference>
<dbReference type="InterPro" id="IPR051227">
    <property type="entry name" value="CS_glycosyltransferase"/>
</dbReference>
<evidence type="ECO:0000256" key="4">
    <source>
        <dbReference type="ARBA" id="ARBA00022692"/>
    </source>
</evidence>
<dbReference type="InterPro" id="IPR029044">
    <property type="entry name" value="Nucleotide-diphossugar_trans"/>
</dbReference>
<dbReference type="Proteomes" id="UP000001307">
    <property type="component" value="Unassembled WGS sequence"/>
</dbReference>
<evidence type="ECO:0000256" key="9">
    <source>
        <dbReference type="RuleBase" id="RU364016"/>
    </source>
</evidence>
<dbReference type="InParanoid" id="E4Y1S1"/>
<reference evidence="10" key="1">
    <citation type="journal article" date="2010" name="Science">
        <title>Plasticity of animal genome architecture unmasked by rapid evolution of a pelagic tunicate.</title>
        <authorList>
            <person name="Denoeud F."/>
            <person name="Henriet S."/>
            <person name="Mungpakdee S."/>
            <person name="Aury J.M."/>
            <person name="Da Silva C."/>
            <person name="Brinkmann H."/>
            <person name="Mikhaleva J."/>
            <person name="Olsen L.C."/>
            <person name="Jubin C."/>
            <person name="Canestro C."/>
            <person name="Bouquet J.M."/>
            <person name="Danks G."/>
            <person name="Poulain J."/>
            <person name="Campsteijn C."/>
            <person name="Adamski M."/>
            <person name="Cross I."/>
            <person name="Yadetie F."/>
            <person name="Muffato M."/>
            <person name="Louis A."/>
            <person name="Butcher S."/>
            <person name="Tsagkogeorga G."/>
            <person name="Konrad A."/>
            <person name="Singh S."/>
            <person name="Jensen M.F."/>
            <person name="Cong E.H."/>
            <person name="Eikeseth-Otteraa H."/>
            <person name="Noel B."/>
            <person name="Anthouard V."/>
            <person name="Porcel B.M."/>
            <person name="Kachouri-Lafond R."/>
            <person name="Nishino A."/>
            <person name="Ugolini M."/>
            <person name="Chourrout P."/>
            <person name="Nishida H."/>
            <person name="Aasland R."/>
            <person name="Huzurbazar S."/>
            <person name="Westhof E."/>
            <person name="Delsuc F."/>
            <person name="Lehrach H."/>
            <person name="Reinhardt R."/>
            <person name="Weissenbach J."/>
            <person name="Roy S.W."/>
            <person name="Artiguenave F."/>
            <person name="Postlethwait J.H."/>
            <person name="Manak J.R."/>
            <person name="Thompson E.M."/>
            <person name="Jaillon O."/>
            <person name="Du Pasquier L."/>
            <person name="Boudinot P."/>
            <person name="Liberles D.A."/>
            <person name="Volff J.N."/>
            <person name="Philippe H."/>
            <person name="Lenhard B."/>
            <person name="Roest Crollius H."/>
            <person name="Wincker P."/>
            <person name="Chourrout D."/>
        </authorList>
    </citation>
    <scope>NUCLEOTIDE SEQUENCE [LARGE SCALE GENOMIC DNA]</scope>
</reference>
<keyword evidence="8" id="KW-0472">Membrane</keyword>
<dbReference type="AlphaFoldDB" id="E4Y1S1"/>
<organism evidence="10">
    <name type="scientific">Oikopleura dioica</name>
    <name type="common">Tunicate</name>
    <dbReference type="NCBI Taxonomy" id="34765"/>
    <lineage>
        <taxon>Eukaryota</taxon>
        <taxon>Metazoa</taxon>
        <taxon>Chordata</taxon>
        <taxon>Tunicata</taxon>
        <taxon>Appendicularia</taxon>
        <taxon>Copelata</taxon>
        <taxon>Oikopleuridae</taxon>
        <taxon>Oikopleura</taxon>
    </lineage>
</organism>
<keyword evidence="5 9" id="KW-0735">Signal-anchor</keyword>
<evidence type="ECO:0000256" key="7">
    <source>
        <dbReference type="ARBA" id="ARBA00023034"/>
    </source>
</evidence>
<name>E4Y1S1_OIKDI</name>
<evidence type="ECO:0000256" key="6">
    <source>
        <dbReference type="ARBA" id="ARBA00022989"/>
    </source>
</evidence>
<dbReference type="Pfam" id="PF05679">
    <property type="entry name" value="CHGN"/>
    <property type="match status" value="1"/>
</dbReference>
<dbReference type="Gene3D" id="3.90.550.10">
    <property type="entry name" value="Spore Coat Polysaccharide Biosynthesis Protein SpsA, Chain A"/>
    <property type="match status" value="1"/>
</dbReference>
<keyword evidence="7 9" id="KW-0333">Golgi apparatus</keyword>
<evidence type="ECO:0000313" key="10">
    <source>
        <dbReference type="EMBL" id="CBY15815.1"/>
    </source>
</evidence>
<evidence type="ECO:0000256" key="5">
    <source>
        <dbReference type="ARBA" id="ARBA00022968"/>
    </source>
</evidence>
<comment type="similarity">
    <text evidence="2 9">Belongs to the chondroitin N-acetylgalactosaminyltransferase family.</text>
</comment>
<dbReference type="GO" id="GO:0047238">
    <property type="term" value="F:glucuronosyl-N-acetylgalactosaminyl-proteoglycan 4-beta-N-acetylgalactosaminyltransferase activity"/>
    <property type="evidence" value="ECO:0007669"/>
    <property type="project" value="TreeGrafter"/>
</dbReference>
<keyword evidence="11" id="KW-1185">Reference proteome</keyword>
<evidence type="ECO:0000256" key="3">
    <source>
        <dbReference type="ARBA" id="ARBA00022679"/>
    </source>
</evidence>
<evidence type="ECO:0000256" key="2">
    <source>
        <dbReference type="ARBA" id="ARBA00009239"/>
    </source>
</evidence>
<dbReference type="PANTHER" id="PTHR12369">
    <property type="entry name" value="CHONDROITIN SYNTHASE"/>
    <property type="match status" value="1"/>
</dbReference>
<comment type="subcellular location">
    <subcellularLocation>
        <location evidence="1 9">Golgi apparatus</location>
        <location evidence="1 9">Golgi stack membrane</location>
        <topology evidence="1 9">Single-pass type II membrane protein</topology>
    </subcellularLocation>
</comment>
<evidence type="ECO:0000256" key="1">
    <source>
        <dbReference type="ARBA" id="ARBA00004447"/>
    </source>
</evidence>
<gene>
    <name evidence="10" type="ORF">GSOID_T00014135001</name>
</gene>
<dbReference type="InterPro" id="IPR008428">
    <property type="entry name" value="Chond_GalNAc"/>
</dbReference>